<dbReference type="EMBL" id="UFSP01000001">
    <property type="protein sequence ID" value="SSY93447.1"/>
    <property type="molecule type" value="Genomic_DNA"/>
</dbReference>
<evidence type="ECO:0000313" key="4">
    <source>
        <dbReference type="Proteomes" id="UP000253728"/>
    </source>
</evidence>
<dbReference type="STRING" id="732.ADJ80_10365"/>
<dbReference type="InterPro" id="IPR004843">
    <property type="entry name" value="Calcineurin-like_PHP"/>
</dbReference>
<feature type="transmembrane region" description="Helical" evidence="1">
    <location>
        <begin position="68"/>
        <end position="92"/>
    </location>
</feature>
<dbReference type="PANTHER" id="PTHR31302:SF0">
    <property type="entry name" value="TRANSMEMBRANE PROTEIN WITH METALLOPHOSPHOESTERASE DOMAIN"/>
    <property type="match status" value="1"/>
</dbReference>
<protein>
    <submittedName>
        <fullName evidence="3">Uncharacterized metallophosphoesterase Cj0846</fullName>
        <ecNumber evidence="3">3.1.-.-</ecNumber>
    </submittedName>
</protein>
<dbReference type="InterPro" id="IPR029052">
    <property type="entry name" value="Metallo-depent_PP-like"/>
</dbReference>
<dbReference type="Proteomes" id="UP000253728">
    <property type="component" value="Unassembled WGS sequence"/>
</dbReference>
<dbReference type="AlphaFoldDB" id="A0A336N2U7"/>
<dbReference type="Gene3D" id="3.60.21.10">
    <property type="match status" value="1"/>
</dbReference>
<organism evidence="3 4">
    <name type="scientific">Aggregatibacter aphrophilus</name>
    <name type="common">Haemophilus aphrophilus</name>
    <dbReference type="NCBI Taxonomy" id="732"/>
    <lineage>
        <taxon>Bacteria</taxon>
        <taxon>Pseudomonadati</taxon>
        <taxon>Pseudomonadota</taxon>
        <taxon>Gammaproteobacteria</taxon>
        <taxon>Pasteurellales</taxon>
        <taxon>Pasteurellaceae</taxon>
        <taxon>Aggregatibacter</taxon>
    </lineage>
</organism>
<gene>
    <name evidence="3" type="ORF">NCTC5908_00353</name>
</gene>
<proteinExistence type="predicted"/>
<feature type="transmembrane region" description="Helical" evidence="1">
    <location>
        <begin position="101"/>
        <end position="119"/>
    </location>
</feature>
<dbReference type="PANTHER" id="PTHR31302">
    <property type="entry name" value="TRANSMEMBRANE PROTEIN WITH METALLOPHOSPHOESTERASE DOMAIN-RELATED"/>
    <property type="match status" value="1"/>
</dbReference>
<dbReference type="EC" id="3.1.-.-" evidence="3"/>
<dbReference type="RefSeq" id="WP_005703853.1">
    <property type="nucleotide sequence ID" value="NZ_MAQF01000012.1"/>
</dbReference>
<reference evidence="3 4" key="1">
    <citation type="submission" date="2018-06" db="EMBL/GenBank/DDBJ databases">
        <authorList>
            <consortium name="Pathogen Informatics"/>
            <person name="Doyle S."/>
        </authorList>
    </citation>
    <scope>NUCLEOTIDE SEQUENCE [LARGE SCALE GENOMIC DNA]</scope>
    <source>
        <strain evidence="3 4">NCTC5908</strain>
    </source>
</reference>
<evidence type="ECO:0000313" key="3">
    <source>
        <dbReference type="EMBL" id="SSY93447.1"/>
    </source>
</evidence>
<keyword evidence="1" id="KW-0472">Membrane</keyword>
<dbReference type="CDD" id="cd07385">
    <property type="entry name" value="MPP_YkuE_C"/>
    <property type="match status" value="1"/>
</dbReference>
<name>A0A336N2U7_AGGAP</name>
<feature type="domain" description="Calcineurin-like phosphoesterase" evidence="2">
    <location>
        <begin position="137"/>
        <end position="299"/>
    </location>
</feature>
<dbReference type="SUPFAM" id="SSF56300">
    <property type="entry name" value="Metallo-dependent phosphatases"/>
    <property type="match status" value="1"/>
</dbReference>
<keyword evidence="3" id="KW-0378">Hydrolase</keyword>
<dbReference type="InterPro" id="IPR051158">
    <property type="entry name" value="Metallophosphoesterase_sf"/>
</dbReference>
<evidence type="ECO:0000259" key="2">
    <source>
        <dbReference type="Pfam" id="PF00149"/>
    </source>
</evidence>
<keyword evidence="1" id="KW-0812">Transmembrane</keyword>
<accession>A0A336N2U7</accession>
<dbReference type="Pfam" id="PF00149">
    <property type="entry name" value="Metallophos"/>
    <property type="match status" value="1"/>
</dbReference>
<feature type="transmembrane region" description="Helical" evidence="1">
    <location>
        <begin position="43"/>
        <end position="62"/>
    </location>
</feature>
<sequence length="356" mass="40336">MEARHYLSFEIAFVALQLMLWVFARTLSWIFNLEGKSRRRLTIWVFIVLNCVVLSAPLRLFAETFIVSAFTLTLLLFSGFSSVTVGVLHIFFKKWDKVLKLLYPIIFLGFIGLGLYNAYTPVVHHYQVRLNKPMKPLRIGMASDTHLGKFFGAKQLDKLAAIMQQEKVDIILLPGDIMDDNVNAYLAEKMQPHLAKLQAPLGVYATLGNHDFFGDQARIEQEIRKAGIIPVMDESLVIDDRFTLIGRNDDLVTDRPTTAQLLKDVNTDLPVILMDHRPTDIEQHANLPIDIQLSGHAHNGQIFPANLIVKFIYRLSYGYEQINQGHFFVTSGYGFWGVPMRLGSESEVMIIDVVGG</sequence>
<dbReference type="GeneID" id="49636428"/>
<feature type="transmembrane region" description="Helical" evidence="1">
    <location>
        <begin position="6"/>
        <end position="31"/>
    </location>
</feature>
<dbReference type="GO" id="GO:0016787">
    <property type="term" value="F:hydrolase activity"/>
    <property type="evidence" value="ECO:0007669"/>
    <property type="project" value="UniProtKB-KW"/>
</dbReference>
<keyword evidence="1" id="KW-1133">Transmembrane helix</keyword>
<evidence type="ECO:0000256" key="1">
    <source>
        <dbReference type="SAM" id="Phobius"/>
    </source>
</evidence>